<dbReference type="PATRIC" id="fig|47500.8.peg.5318"/>
<accession>A0A0D1VE20</accession>
<dbReference type="STRING" id="47500.AF333_10550"/>
<dbReference type="EMBL" id="LGUG01000004">
    <property type="protein sequence ID" value="KON95859.1"/>
    <property type="molecule type" value="Genomic_DNA"/>
</dbReference>
<dbReference type="AlphaFoldDB" id="A0A0D1VE20"/>
<evidence type="ECO:0000313" key="3">
    <source>
        <dbReference type="Proteomes" id="UP000037269"/>
    </source>
</evidence>
<dbReference type="GeneID" id="42305637"/>
<dbReference type="InterPro" id="IPR032427">
    <property type="entry name" value="P22_portal"/>
</dbReference>
<protein>
    <recommendedName>
        <fullName evidence="5">Portal protein</fullName>
    </recommendedName>
</protein>
<dbReference type="OrthoDB" id="2498440at2"/>
<reference evidence="2 4" key="2">
    <citation type="submission" date="2016-10" db="EMBL/GenBank/DDBJ databases">
        <authorList>
            <person name="de Groot N.N."/>
        </authorList>
    </citation>
    <scope>NUCLEOTIDE SEQUENCE [LARGE SCALE GENOMIC DNA]</scope>
    <source>
        <strain evidence="2 4">DSM 2895</strain>
    </source>
</reference>
<evidence type="ECO:0008006" key="5">
    <source>
        <dbReference type="Google" id="ProtNLM"/>
    </source>
</evidence>
<dbReference type="Proteomes" id="UP000037269">
    <property type="component" value="Unassembled WGS sequence"/>
</dbReference>
<sequence>MRTKEEAVERCYRWFDLDRNAKDEYTREMQEMYKLYKSDHWDLLGPNGIPLRNDEQKQGRPNVVENVSFALIESLVAEFSQDVELTDMPVEEGDEDAANIMSELKQFIGYKNRITAERERWLRNFFLYGTGIWHQYWDEYWQGGRGPNRWKGDIRWEVTHPQSFFVDGRCKTDDINDGRRVHKAIYRTTEDVEERYGVKDLQFDTQRADMMVEEDDLDISNLDDEGQVLVVETWYRGRPMILDDGEEDEGPGLHVIWWCGDSQQVYLKHANYVYYDPGEDAKFPFVVRQCYPRENSPWGFGEAYFLKSPQIVLNKTSEMILEANMHGAFGQTFYKEDAVSEKQRDYIENYGTIPGMWFPTNNPQNIQRVYGQGAPASLTAETGRIEKTMQTIVGRFDISQGKAPGSITAFRALDLLAQRAQVRLRSKEMSMMTAYEEVGIQINNLISRFYEEKRAYRLLGQGEDGKRIKYGMFAVQDIQKVYDYNTGSVMPLKEFMPEEGMVEGEDYEVYSPEFDVRCGITTTMPTDRAFYMEMAKELYSSGAIDGEIFYYVMEHGKFPPWTHMIQQEREKKEMMQQQAMMAQQQAMGGGVPPATQPYIPPGSDPKADIDAQAQAAYENTAAVLERIAQENPEIMDELEQMTPEARATTLQRIQEQLGGGAQ</sequence>
<name>A0A0D1VE20_ANEMI</name>
<evidence type="ECO:0000313" key="4">
    <source>
        <dbReference type="Proteomes" id="UP000182836"/>
    </source>
</evidence>
<gene>
    <name evidence="1" type="ORF">AF333_10550</name>
    <name evidence="2" type="ORF">SAMN04487909_14616</name>
</gene>
<proteinExistence type="predicted"/>
<dbReference type="Proteomes" id="UP000182836">
    <property type="component" value="Unassembled WGS sequence"/>
</dbReference>
<organism evidence="1 3">
    <name type="scientific">Aneurinibacillus migulanus</name>
    <name type="common">Bacillus migulanus</name>
    <dbReference type="NCBI Taxonomy" id="47500"/>
    <lineage>
        <taxon>Bacteria</taxon>
        <taxon>Bacillati</taxon>
        <taxon>Bacillota</taxon>
        <taxon>Bacilli</taxon>
        <taxon>Bacillales</taxon>
        <taxon>Paenibacillaceae</taxon>
        <taxon>Aneurinibacillus group</taxon>
        <taxon>Aneurinibacillus</taxon>
    </lineage>
</organism>
<dbReference type="EMBL" id="FNED01000046">
    <property type="protein sequence ID" value="SDK26258.1"/>
    <property type="molecule type" value="Genomic_DNA"/>
</dbReference>
<keyword evidence="3" id="KW-1185">Reference proteome</keyword>
<reference evidence="1 3" key="1">
    <citation type="submission" date="2015-07" db="EMBL/GenBank/DDBJ databases">
        <title>Fjat-14205 dsm 2895.</title>
        <authorList>
            <person name="Liu B."/>
            <person name="Wang J."/>
            <person name="Zhu Y."/>
            <person name="Liu G."/>
            <person name="Chen Q."/>
            <person name="Chen Z."/>
            <person name="Lan J."/>
            <person name="Che J."/>
            <person name="Ge C."/>
            <person name="Shi H."/>
            <person name="Pan Z."/>
            <person name="Liu X."/>
        </authorList>
    </citation>
    <scope>NUCLEOTIDE SEQUENCE [LARGE SCALE GENOMIC DNA]</scope>
    <source>
        <strain evidence="1 3">DSM 2895</strain>
    </source>
</reference>
<evidence type="ECO:0000313" key="1">
    <source>
        <dbReference type="EMBL" id="KON95859.1"/>
    </source>
</evidence>
<dbReference type="RefSeq" id="WP_043064933.1">
    <property type="nucleotide sequence ID" value="NZ_BJOA01000186.1"/>
</dbReference>
<dbReference type="Pfam" id="PF16510">
    <property type="entry name" value="P22_portal"/>
    <property type="match status" value="1"/>
</dbReference>
<evidence type="ECO:0000313" key="2">
    <source>
        <dbReference type="EMBL" id="SDK26258.1"/>
    </source>
</evidence>